<dbReference type="Proteomes" id="UP000887565">
    <property type="component" value="Unplaced"/>
</dbReference>
<keyword evidence="1" id="KW-1185">Reference proteome</keyword>
<proteinExistence type="predicted"/>
<reference evidence="2" key="1">
    <citation type="submission" date="2022-11" db="UniProtKB">
        <authorList>
            <consortium name="WormBaseParasite"/>
        </authorList>
    </citation>
    <scope>IDENTIFICATION</scope>
</reference>
<dbReference type="WBParaSite" id="nRc.2.0.1.t09732-RA">
    <property type="protein sequence ID" value="nRc.2.0.1.t09732-RA"/>
    <property type="gene ID" value="nRc.2.0.1.g09732"/>
</dbReference>
<organism evidence="1 2">
    <name type="scientific">Romanomermis culicivorax</name>
    <name type="common">Nematode worm</name>
    <dbReference type="NCBI Taxonomy" id="13658"/>
    <lineage>
        <taxon>Eukaryota</taxon>
        <taxon>Metazoa</taxon>
        <taxon>Ecdysozoa</taxon>
        <taxon>Nematoda</taxon>
        <taxon>Enoplea</taxon>
        <taxon>Dorylaimia</taxon>
        <taxon>Mermithida</taxon>
        <taxon>Mermithoidea</taxon>
        <taxon>Mermithidae</taxon>
        <taxon>Romanomermis</taxon>
    </lineage>
</organism>
<protein>
    <submittedName>
        <fullName evidence="2">Uncharacterized protein</fullName>
    </submittedName>
</protein>
<sequence length="137" mass="15893">MSKIPSFQILDWYLAKALAYAVAKNNAGSKILEDVKNRHSFVSCMQIKTQDPFETQNIYIELALTVFHKRQHKSGQTLRKFFDALIETECGVIDRRDWFVYHRQKHYPSLQKSLANSIDFSAAYQCDRNQTAVCSLL</sequence>
<name>A0A915I7J3_ROMCU</name>
<accession>A0A915I7J3</accession>
<dbReference type="AlphaFoldDB" id="A0A915I7J3"/>
<evidence type="ECO:0000313" key="1">
    <source>
        <dbReference type="Proteomes" id="UP000887565"/>
    </source>
</evidence>
<evidence type="ECO:0000313" key="2">
    <source>
        <dbReference type="WBParaSite" id="nRc.2.0.1.t09732-RA"/>
    </source>
</evidence>